<reference evidence="1 2" key="1">
    <citation type="submission" date="2017-04" db="EMBL/GenBank/DDBJ databases">
        <title>Novel microbial lineages endemic to geothermal iron-oxide mats fill important gaps in the evolutionary history of Archaea.</title>
        <authorList>
            <person name="Jay Z.J."/>
            <person name="Beam J.P."/>
            <person name="Dlakic M."/>
            <person name="Rusch D.B."/>
            <person name="Kozubal M.A."/>
            <person name="Inskeep W.P."/>
        </authorList>
    </citation>
    <scope>NUCLEOTIDE SEQUENCE [LARGE SCALE GENOMIC DNA]</scope>
    <source>
        <strain evidence="1">OSP_D</strain>
    </source>
</reference>
<comment type="caution">
    <text evidence="1">The sequence shown here is derived from an EMBL/GenBank/DDBJ whole genome shotgun (WGS) entry which is preliminary data.</text>
</comment>
<name>A0A2R6AWK1_9ARCH</name>
<gene>
    <name evidence="1" type="ORF">B9Q03_06125</name>
</gene>
<sequence length="79" mass="9182">MCESLQIQGLRFKHNRGGLKTQLKAVCKLYNALLHAEWEKYLKNKNSMRKEEPRQLALDLRNRNPEFQALRSQVAPAGC</sequence>
<accession>A0A2R6AWK1</accession>
<dbReference type="EMBL" id="NEXE01000049">
    <property type="protein sequence ID" value="PSN90736.1"/>
    <property type="molecule type" value="Genomic_DNA"/>
</dbReference>
<organism evidence="1 2">
    <name type="scientific">Candidatus Marsarchaeota G2 archaeon OSP_D</name>
    <dbReference type="NCBI Taxonomy" id="1978157"/>
    <lineage>
        <taxon>Archaea</taxon>
        <taxon>Candidatus Marsarchaeota</taxon>
        <taxon>Candidatus Marsarchaeota group 2</taxon>
    </lineage>
</organism>
<protein>
    <recommendedName>
        <fullName evidence="3">Transposase putative helix-turn-helix domain-containing protein</fullName>
    </recommendedName>
</protein>
<evidence type="ECO:0008006" key="3">
    <source>
        <dbReference type="Google" id="ProtNLM"/>
    </source>
</evidence>
<evidence type="ECO:0000313" key="1">
    <source>
        <dbReference type="EMBL" id="PSN90736.1"/>
    </source>
</evidence>
<dbReference type="AlphaFoldDB" id="A0A2R6AWK1"/>
<dbReference type="Proteomes" id="UP000240322">
    <property type="component" value="Unassembled WGS sequence"/>
</dbReference>
<evidence type="ECO:0000313" key="2">
    <source>
        <dbReference type="Proteomes" id="UP000240322"/>
    </source>
</evidence>
<proteinExistence type="predicted"/>